<evidence type="ECO:0000256" key="6">
    <source>
        <dbReference type="ARBA" id="ARBA00022801"/>
    </source>
</evidence>
<dbReference type="HOGENOM" id="CLU_037162_0_1_0"/>
<comment type="cofactor">
    <cofactor evidence="2">
        <name>Zn(2+)</name>
        <dbReference type="ChEBI" id="CHEBI:29105"/>
    </cofactor>
</comment>
<keyword evidence="5" id="KW-0479">Metal-binding</keyword>
<evidence type="ECO:0000256" key="9">
    <source>
        <dbReference type="ARBA" id="ARBA00023679"/>
    </source>
</evidence>
<dbReference type="Proteomes" id="UP000001029">
    <property type="component" value="Chromosome"/>
</dbReference>
<dbReference type="KEGG" id="emi:Emin_0336"/>
<dbReference type="GO" id="GO:0005829">
    <property type="term" value="C:cytosol"/>
    <property type="evidence" value="ECO:0007669"/>
    <property type="project" value="TreeGrafter"/>
</dbReference>
<protein>
    <recommendedName>
        <fullName evidence="4">NAD(+) diphosphatase</fullName>
        <ecNumber evidence="4">3.6.1.22</ecNumber>
    </recommendedName>
</protein>
<dbReference type="Gene3D" id="3.90.79.20">
    <property type="match status" value="1"/>
</dbReference>
<feature type="domain" description="Nudix hydrolase" evidence="10">
    <location>
        <begin position="129"/>
        <end position="255"/>
    </location>
</feature>
<dbReference type="InterPro" id="IPR020084">
    <property type="entry name" value="NUDIX_hydrolase_CS"/>
</dbReference>
<dbReference type="GO" id="GO:0006742">
    <property type="term" value="P:NADP+ catabolic process"/>
    <property type="evidence" value="ECO:0007669"/>
    <property type="project" value="TreeGrafter"/>
</dbReference>
<proteinExistence type="inferred from homology"/>
<keyword evidence="12" id="KW-1185">Reference proteome</keyword>
<dbReference type="PROSITE" id="PS51462">
    <property type="entry name" value="NUDIX"/>
    <property type="match status" value="1"/>
</dbReference>
<sequence>MIMRVNSYWFVFYKNNLLLKKEGGRYSVPLSPRALLTCNAKKIYASGCLNKTNCKTFEVKRKINTDGFEWIGLRECFLLLPEKTFWAAGKSFQFLTWARDSRYCPACGVKTKPYSYNANMCPFCKKEIYPNIASAVMVLVQKGDSLLMIRGKNFKGNHYGLVAGFLEAGESLEECAAREVMEETNLKIKNLKYFSSQPWPFPSGLMIGFFSDYAGGKLKADPGEVAEAAFFTVSSMPKLPSKISLARKMTDAWIKEQKKRF</sequence>
<keyword evidence="8" id="KW-0520">NAD</keyword>
<dbReference type="InterPro" id="IPR050241">
    <property type="entry name" value="NAD-cap_RNA_hydrolase_NudC"/>
</dbReference>
<reference evidence="11 12" key="1">
    <citation type="journal article" date="2009" name="Appl. Environ. Microbiol.">
        <title>Genomic analysis of 'Elusimicrobium minutum,' the first cultivated representative of the phylum 'Elusimicrobia' (formerly termite group 1).</title>
        <authorList>
            <person name="Herlemann D.P.R."/>
            <person name="Geissinger O."/>
            <person name="Ikeda-Ohtsubo W."/>
            <person name="Kunin V."/>
            <person name="Sun H."/>
            <person name="Lapidus A."/>
            <person name="Hugenholtz P."/>
            <person name="Brune A."/>
        </authorList>
    </citation>
    <scope>NUCLEOTIDE SEQUENCE [LARGE SCALE GENOMIC DNA]</scope>
    <source>
        <strain evidence="11 12">Pei191</strain>
    </source>
</reference>
<dbReference type="Pfam" id="PF09296">
    <property type="entry name" value="NUDIX-like"/>
    <property type="match status" value="1"/>
</dbReference>
<dbReference type="PROSITE" id="PS00893">
    <property type="entry name" value="NUDIX_BOX"/>
    <property type="match status" value="1"/>
</dbReference>
<dbReference type="Gene3D" id="3.90.79.10">
    <property type="entry name" value="Nucleoside Triphosphate Pyrophosphohydrolase"/>
    <property type="match status" value="1"/>
</dbReference>
<comment type="similarity">
    <text evidence="3">Belongs to the Nudix hydrolase family. NudC subfamily.</text>
</comment>
<accession>B2KB73</accession>
<keyword evidence="6 11" id="KW-0378">Hydrolase</keyword>
<evidence type="ECO:0000256" key="5">
    <source>
        <dbReference type="ARBA" id="ARBA00022723"/>
    </source>
</evidence>
<dbReference type="STRING" id="445932.Emin_0336"/>
<evidence type="ECO:0000256" key="7">
    <source>
        <dbReference type="ARBA" id="ARBA00022842"/>
    </source>
</evidence>
<evidence type="ECO:0000256" key="1">
    <source>
        <dbReference type="ARBA" id="ARBA00001946"/>
    </source>
</evidence>
<evidence type="ECO:0000256" key="8">
    <source>
        <dbReference type="ARBA" id="ARBA00023027"/>
    </source>
</evidence>
<name>B2KB73_ELUMP</name>
<dbReference type="PANTHER" id="PTHR42904">
    <property type="entry name" value="NUDIX HYDROLASE, NUDC SUBFAMILY"/>
    <property type="match status" value="1"/>
</dbReference>
<dbReference type="SUPFAM" id="SSF55811">
    <property type="entry name" value="Nudix"/>
    <property type="match status" value="2"/>
</dbReference>
<keyword evidence="7" id="KW-0460">Magnesium</keyword>
<dbReference type="RefSeq" id="WP_012414510.1">
    <property type="nucleotide sequence ID" value="NC_010644.1"/>
</dbReference>
<dbReference type="EMBL" id="CP001055">
    <property type="protein sequence ID" value="ACC97895.1"/>
    <property type="molecule type" value="Genomic_DNA"/>
</dbReference>
<dbReference type="CDD" id="cd03429">
    <property type="entry name" value="NUDIX_NADH_pyrophosphatase_Nudt13"/>
    <property type="match status" value="1"/>
</dbReference>
<gene>
    <name evidence="11" type="ordered locus">Emin_0336</name>
</gene>
<evidence type="ECO:0000256" key="3">
    <source>
        <dbReference type="ARBA" id="ARBA00009595"/>
    </source>
</evidence>
<dbReference type="InterPro" id="IPR015797">
    <property type="entry name" value="NUDIX_hydrolase-like_dom_sf"/>
</dbReference>
<evidence type="ECO:0000256" key="2">
    <source>
        <dbReference type="ARBA" id="ARBA00001947"/>
    </source>
</evidence>
<dbReference type="GO" id="GO:0019677">
    <property type="term" value="P:NAD+ catabolic process"/>
    <property type="evidence" value="ECO:0007669"/>
    <property type="project" value="TreeGrafter"/>
</dbReference>
<dbReference type="GO" id="GO:0046872">
    <property type="term" value="F:metal ion binding"/>
    <property type="evidence" value="ECO:0007669"/>
    <property type="project" value="UniProtKB-KW"/>
</dbReference>
<dbReference type="EC" id="3.6.1.22" evidence="4"/>
<dbReference type="InterPro" id="IPR015375">
    <property type="entry name" value="NADH_PPase-like_N"/>
</dbReference>
<dbReference type="OrthoDB" id="9787476at2"/>
<dbReference type="InterPro" id="IPR049734">
    <property type="entry name" value="NudC-like_C"/>
</dbReference>
<comment type="catalytic activity">
    <reaction evidence="9">
        <text>a 5'-end NAD(+)-phospho-ribonucleoside in mRNA + H2O = a 5'-end phospho-adenosine-phospho-ribonucleoside in mRNA + beta-nicotinamide D-ribonucleotide + 2 H(+)</text>
        <dbReference type="Rhea" id="RHEA:60876"/>
        <dbReference type="Rhea" id="RHEA-COMP:15698"/>
        <dbReference type="Rhea" id="RHEA-COMP:15719"/>
        <dbReference type="ChEBI" id="CHEBI:14649"/>
        <dbReference type="ChEBI" id="CHEBI:15377"/>
        <dbReference type="ChEBI" id="CHEBI:15378"/>
        <dbReference type="ChEBI" id="CHEBI:144029"/>
        <dbReference type="ChEBI" id="CHEBI:144051"/>
    </reaction>
    <physiologicalReaction direction="left-to-right" evidence="9">
        <dbReference type="Rhea" id="RHEA:60877"/>
    </physiologicalReaction>
</comment>
<dbReference type="AlphaFoldDB" id="B2KB73"/>
<dbReference type="NCBIfam" id="NF001299">
    <property type="entry name" value="PRK00241.1"/>
    <property type="match status" value="1"/>
</dbReference>
<evidence type="ECO:0000259" key="10">
    <source>
        <dbReference type="PROSITE" id="PS51462"/>
    </source>
</evidence>
<comment type="cofactor">
    <cofactor evidence="1">
        <name>Mg(2+)</name>
        <dbReference type="ChEBI" id="CHEBI:18420"/>
    </cofactor>
</comment>
<evidence type="ECO:0000313" key="11">
    <source>
        <dbReference type="EMBL" id="ACC97895.1"/>
    </source>
</evidence>
<dbReference type="PANTHER" id="PTHR42904:SF6">
    <property type="entry name" value="NAD-CAPPED RNA HYDROLASE NUDT12"/>
    <property type="match status" value="1"/>
</dbReference>
<evidence type="ECO:0000256" key="4">
    <source>
        <dbReference type="ARBA" id="ARBA00012381"/>
    </source>
</evidence>
<dbReference type="InterPro" id="IPR000086">
    <property type="entry name" value="NUDIX_hydrolase_dom"/>
</dbReference>
<evidence type="ECO:0000313" key="12">
    <source>
        <dbReference type="Proteomes" id="UP000001029"/>
    </source>
</evidence>
<organism evidence="11 12">
    <name type="scientific">Elusimicrobium minutum (strain Pei191)</name>
    <dbReference type="NCBI Taxonomy" id="445932"/>
    <lineage>
        <taxon>Bacteria</taxon>
        <taxon>Pseudomonadati</taxon>
        <taxon>Elusimicrobiota</taxon>
        <taxon>Elusimicrobia</taxon>
        <taxon>Elusimicrobiales</taxon>
        <taxon>Elusimicrobiaceae</taxon>
        <taxon>Elusimicrobium</taxon>
    </lineage>
</organism>
<dbReference type="Pfam" id="PF00293">
    <property type="entry name" value="NUDIX"/>
    <property type="match status" value="1"/>
</dbReference>
<dbReference type="GO" id="GO:0035529">
    <property type="term" value="F:NADH pyrophosphatase activity"/>
    <property type="evidence" value="ECO:0007669"/>
    <property type="project" value="TreeGrafter"/>
</dbReference>